<proteinExistence type="predicted"/>
<reference evidence="2" key="1">
    <citation type="submission" date="2017-04" db="EMBL/GenBank/DDBJ databases">
        <title>Function of individual gut microbiota members based on whole genome sequencing of pure cultures obtained from chicken caecum.</title>
        <authorList>
            <person name="Medvecky M."/>
            <person name="Cejkova D."/>
            <person name="Polansky O."/>
            <person name="Karasova D."/>
            <person name="Kubasova T."/>
            <person name="Cizek A."/>
            <person name="Rychlik I."/>
        </authorList>
    </citation>
    <scope>NUCLEOTIDE SEQUENCE [LARGE SCALE GENOMIC DNA]</scope>
    <source>
        <strain evidence="2">An175</strain>
    </source>
</reference>
<name>A0A1Y4N3T0_9FIRM</name>
<dbReference type="RefSeq" id="WP_087298821.1">
    <property type="nucleotide sequence ID" value="NZ_NFKP01000001.1"/>
</dbReference>
<dbReference type="EMBL" id="NFKP01000001">
    <property type="protein sequence ID" value="OUP71318.1"/>
    <property type="molecule type" value="Genomic_DNA"/>
</dbReference>
<dbReference type="AlphaFoldDB" id="A0A1Y4N3T0"/>
<gene>
    <name evidence="1" type="ORF">B5F11_00040</name>
</gene>
<sequence>MIKLDVQEYCHGCANFTADVKEFDGFDIIEMTDTLVRCEHRKLCENLVRYLRKQVNLDEKSENQ</sequence>
<comment type="caution">
    <text evidence="1">The sequence shown here is derived from an EMBL/GenBank/DDBJ whole genome shotgun (WGS) entry which is preliminary data.</text>
</comment>
<accession>A0A1Y4N3T0</accession>
<evidence type="ECO:0000313" key="2">
    <source>
        <dbReference type="Proteomes" id="UP000196386"/>
    </source>
</evidence>
<protein>
    <submittedName>
        <fullName evidence="1">Uncharacterized protein</fullName>
    </submittedName>
</protein>
<evidence type="ECO:0000313" key="1">
    <source>
        <dbReference type="EMBL" id="OUP71318.1"/>
    </source>
</evidence>
<dbReference type="Proteomes" id="UP000196386">
    <property type="component" value="Unassembled WGS sequence"/>
</dbReference>
<organism evidence="1 2">
    <name type="scientific">Anaerotruncus colihominis</name>
    <dbReference type="NCBI Taxonomy" id="169435"/>
    <lineage>
        <taxon>Bacteria</taxon>
        <taxon>Bacillati</taxon>
        <taxon>Bacillota</taxon>
        <taxon>Clostridia</taxon>
        <taxon>Eubacteriales</taxon>
        <taxon>Oscillospiraceae</taxon>
        <taxon>Anaerotruncus</taxon>
    </lineage>
</organism>